<evidence type="ECO:0000313" key="1">
    <source>
        <dbReference type="EMBL" id="SDX91999.1"/>
    </source>
</evidence>
<reference evidence="2" key="1">
    <citation type="submission" date="2016-10" db="EMBL/GenBank/DDBJ databases">
        <authorList>
            <person name="Varghese N."/>
            <person name="Submissions S."/>
        </authorList>
    </citation>
    <scope>NUCLEOTIDE SEQUENCE [LARGE SCALE GENOMIC DNA]</scope>
    <source>
        <strain evidence="2">DSM 27839</strain>
    </source>
</reference>
<dbReference type="AlphaFoldDB" id="A0A1H3FPD3"/>
<dbReference type="EMBL" id="FNNP01000016">
    <property type="protein sequence ID" value="SDX91999.1"/>
    <property type="molecule type" value="Genomic_DNA"/>
</dbReference>
<protein>
    <submittedName>
        <fullName evidence="1">Uncharacterized protein</fullName>
    </submittedName>
</protein>
<keyword evidence="2" id="KW-1185">Reference proteome</keyword>
<dbReference type="Proteomes" id="UP000183400">
    <property type="component" value="Unassembled WGS sequence"/>
</dbReference>
<organism evidence="1 2">
    <name type="scientific">Ruegeria halocynthiae</name>
    <dbReference type="NCBI Taxonomy" id="985054"/>
    <lineage>
        <taxon>Bacteria</taxon>
        <taxon>Pseudomonadati</taxon>
        <taxon>Pseudomonadota</taxon>
        <taxon>Alphaproteobacteria</taxon>
        <taxon>Rhodobacterales</taxon>
        <taxon>Roseobacteraceae</taxon>
        <taxon>Ruegeria</taxon>
    </lineage>
</organism>
<name>A0A1H3FPD3_9RHOB</name>
<proteinExistence type="predicted"/>
<sequence length="30" mass="3348">MTSTIRFTVVEQVTKRVGTLSFRMCKSGSP</sequence>
<gene>
    <name evidence="1" type="ORF">SAMN05444358_11625</name>
</gene>
<accession>A0A1H3FPD3</accession>
<evidence type="ECO:0000313" key="2">
    <source>
        <dbReference type="Proteomes" id="UP000183400"/>
    </source>
</evidence>